<dbReference type="PANTHER" id="PTHR47739:SF1">
    <property type="entry name" value="TRNA1(VAL) (ADENINE(37)-N6)-METHYLTRANSFERASE"/>
    <property type="match status" value="1"/>
</dbReference>
<dbReference type="PANTHER" id="PTHR47739">
    <property type="entry name" value="TRNA1(VAL) (ADENINE(37)-N6)-METHYLTRANSFERASE"/>
    <property type="match status" value="1"/>
</dbReference>
<dbReference type="EMBL" id="CACRUP010000010">
    <property type="protein sequence ID" value="VYT90028.1"/>
    <property type="molecule type" value="Genomic_DNA"/>
</dbReference>
<protein>
    <submittedName>
        <fullName evidence="2">N5-glutamine S-adenosyl-L-methionine-dependent methyltransferase</fullName>
    </submittedName>
</protein>
<evidence type="ECO:0000313" key="2">
    <source>
        <dbReference type="EMBL" id="VYT90028.1"/>
    </source>
</evidence>
<dbReference type="GO" id="GO:0003676">
    <property type="term" value="F:nucleic acid binding"/>
    <property type="evidence" value="ECO:0007669"/>
    <property type="project" value="InterPro"/>
</dbReference>
<dbReference type="PROSITE" id="PS00092">
    <property type="entry name" value="N6_MTASE"/>
    <property type="match status" value="1"/>
</dbReference>
<dbReference type="SUPFAM" id="SSF53335">
    <property type="entry name" value="S-adenosyl-L-methionine-dependent methyltransferases"/>
    <property type="match status" value="1"/>
</dbReference>
<accession>A0A6N3AI66</accession>
<dbReference type="GO" id="GO:0008170">
    <property type="term" value="F:N-methyltransferase activity"/>
    <property type="evidence" value="ECO:0007669"/>
    <property type="project" value="UniProtKB-ARBA"/>
</dbReference>
<dbReference type="InterPro" id="IPR050210">
    <property type="entry name" value="tRNA_Adenine-N(6)_MTase"/>
</dbReference>
<dbReference type="Pfam" id="PF13847">
    <property type="entry name" value="Methyltransf_31"/>
    <property type="match status" value="1"/>
</dbReference>
<dbReference type="RefSeq" id="WP_156701087.1">
    <property type="nucleotide sequence ID" value="NZ_CACRUP010000010.1"/>
</dbReference>
<dbReference type="InterPro" id="IPR025714">
    <property type="entry name" value="Methyltranfer_dom"/>
</dbReference>
<dbReference type="GO" id="GO:0032259">
    <property type="term" value="P:methylation"/>
    <property type="evidence" value="ECO:0007669"/>
    <property type="project" value="UniProtKB-KW"/>
</dbReference>
<organism evidence="2">
    <name type="scientific">Peptoniphilus gorbachii</name>
    <dbReference type="NCBI Taxonomy" id="411567"/>
    <lineage>
        <taxon>Bacteria</taxon>
        <taxon>Bacillati</taxon>
        <taxon>Bacillota</taxon>
        <taxon>Tissierellia</taxon>
        <taxon>Tissierellales</taxon>
        <taxon>Peptoniphilaceae</taxon>
        <taxon>Peptoniphilus</taxon>
    </lineage>
</organism>
<dbReference type="InterPro" id="IPR029063">
    <property type="entry name" value="SAM-dependent_MTases_sf"/>
</dbReference>
<sequence>MKLDEVPGTNYKIFQDENEFKYTSDALILSTFVKRGKKAMDLGCGNGILSLRICDRFHEVHAVDKNKNVLEAFKKSISFNKLEDKINLLEENIFDLKNYYATNYFDAVVFNPPYYDYENIKFNTIEAKHFFDLEKSLYIVNYLLKNSGSFYIIYPTYRLAELIFKINKAGLKVKNIINIHGNISKEAKSSILIAKKQANFGNDFRDFYIRDGLDYTDEMKKVYRNEVML</sequence>
<dbReference type="AlphaFoldDB" id="A0A6N3AI66"/>
<reference evidence="2" key="1">
    <citation type="submission" date="2019-11" db="EMBL/GenBank/DDBJ databases">
        <authorList>
            <person name="Feng L."/>
        </authorList>
    </citation>
    <scope>NUCLEOTIDE SEQUENCE</scope>
    <source>
        <strain evidence="2">PgorbachiiLFYP46</strain>
    </source>
</reference>
<dbReference type="InterPro" id="IPR002052">
    <property type="entry name" value="DNA_methylase_N6_adenine_CS"/>
</dbReference>
<feature type="domain" description="Methyltransferase" evidence="1">
    <location>
        <begin position="34"/>
        <end position="174"/>
    </location>
</feature>
<keyword evidence="2" id="KW-0808">Transferase</keyword>
<dbReference type="GO" id="GO:0008757">
    <property type="term" value="F:S-adenosylmethionine-dependent methyltransferase activity"/>
    <property type="evidence" value="ECO:0007669"/>
    <property type="project" value="UniProtKB-ARBA"/>
</dbReference>
<gene>
    <name evidence="2" type="ORF">PGLFYP46_01356</name>
</gene>
<proteinExistence type="predicted"/>
<name>A0A6N3AI66_9FIRM</name>
<dbReference type="Gene3D" id="3.40.50.150">
    <property type="entry name" value="Vaccinia Virus protein VP39"/>
    <property type="match status" value="1"/>
</dbReference>
<evidence type="ECO:0000259" key="1">
    <source>
        <dbReference type="Pfam" id="PF13847"/>
    </source>
</evidence>
<keyword evidence="2" id="KW-0489">Methyltransferase</keyword>
<dbReference type="CDD" id="cd02440">
    <property type="entry name" value="AdoMet_MTases"/>
    <property type="match status" value="1"/>
</dbReference>